<comment type="caution">
    <text evidence="2">The sequence shown here is derived from an EMBL/GenBank/DDBJ whole genome shotgun (WGS) entry which is preliminary data.</text>
</comment>
<dbReference type="EMBL" id="DTBJ01000023">
    <property type="protein sequence ID" value="HGM58617.1"/>
    <property type="molecule type" value="Genomic_DNA"/>
</dbReference>
<keyword evidence="1" id="KW-0812">Transmembrane</keyword>
<accession>A0A7C4DAS4</accession>
<dbReference type="EMBL" id="DTAN01000100">
    <property type="protein sequence ID" value="HGU65075.1"/>
    <property type="molecule type" value="Genomic_DNA"/>
</dbReference>
<proteinExistence type="predicted"/>
<reference evidence="2" key="1">
    <citation type="journal article" date="2020" name="mSystems">
        <title>Genome- and Community-Level Interaction Insights into Carbon Utilization and Element Cycling Functions of Hydrothermarchaeota in Hydrothermal Sediment.</title>
        <authorList>
            <person name="Zhou Z."/>
            <person name="Liu Y."/>
            <person name="Xu W."/>
            <person name="Pan J."/>
            <person name="Luo Z.H."/>
            <person name="Li M."/>
        </authorList>
    </citation>
    <scope>NUCLEOTIDE SEQUENCE [LARGE SCALE GENOMIC DNA]</scope>
    <source>
        <strain evidence="3">SpSt-622</strain>
        <strain evidence="2">SpSt-642</strain>
    </source>
</reference>
<dbReference type="AlphaFoldDB" id="A0A7C4DAS4"/>
<protein>
    <submittedName>
        <fullName evidence="2">Uncharacterized protein</fullName>
    </submittedName>
</protein>
<evidence type="ECO:0000256" key="1">
    <source>
        <dbReference type="SAM" id="Phobius"/>
    </source>
</evidence>
<evidence type="ECO:0000313" key="3">
    <source>
        <dbReference type="EMBL" id="HGU65075.1"/>
    </source>
</evidence>
<organism evidence="2">
    <name type="scientific">Staphylothermus marinus</name>
    <dbReference type="NCBI Taxonomy" id="2280"/>
    <lineage>
        <taxon>Archaea</taxon>
        <taxon>Thermoproteota</taxon>
        <taxon>Thermoprotei</taxon>
        <taxon>Desulfurococcales</taxon>
        <taxon>Desulfurococcaceae</taxon>
        <taxon>Staphylothermus</taxon>
    </lineage>
</organism>
<gene>
    <name evidence="3" type="ORF">ENT92_02520</name>
    <name evidence="2" type="ORF">ENU14_03395</name>
</gene>
<feature type="transmembrane region" description="Helical" evidence="1">
    <location>
        <begin position="74"/>
        <end position="95"/>
    </location>
</feature>
<sequence>MSSLMGSVIRYLERVLREFESGVVKLRLSIPSVVEFTLVKIVHTSDSFLKHLIYLVKKFSKIVNLLQISMLDSMIIVSIWYGVLTLILIIIVLILHS</sequence>
<keyword evidence="1" id="KW-1133">Transmembrane helix</keyword>
<keyword evidence="1" id="KW-0472">Membrane</keyword>
<name>A0A7C4DAS4_STAMA</name>
<evidence type="ECO:0000313" key="2">
    <source>
        <dbReference type="EMBL" id="HGM58617.1"/>
    </source>
</evidence>